<evidence type="ECO:0000259" key="10">
    <source>
        <dbReference type="Pfam" id="PF04552"/>
    </source>
</evidence>
<dbReference type="GO" id="GO:0001216">
    <property type="term" value="F:DNA-binding transcription activator activity"/>
    <property type="evidence" value="ECO:0007669"/>
    <property type="project" value="InterPro"/>
</dbReference>
<keyword evidence="3" id="KW-0808">Transferase</keyword>
<dbReference type="Pfam" id="PF04963">
    <property type="entry name" value="Sigma54_CBD"/>
    <property type="match status" value="1"/>
</dbReference>
<dbReference type="GO" id="GO:0006352">
    <property type="term" value="P:DNA-templated transcription initiation"/>
    <property type="evidence" value="ECO:0007669"/>
    <property type="project" value="InterPro"/>
</dbReference>
<name>A0A9D1DM11_9FIRM</name>
<dbReference type="Pfam" id="PF04552">
    <property type="entry name" value="Sigma54_DBD"/>
    <property type="match status" value="1"/>
</dbReference>
<accession>A0A9D1DM11</accession>
<dbReference type="PRINTS" id="PR00045">
    <property type="entry name" value="SIGMA54FCT"/>
</dbReference>
<evidence type="ECO:0000256" key="3">
    <source>
        <dbReference type="ARBA" id="ARBA00022679"/>
    </source>
</evidence>
<keyword evidence="8" id="KW-0804">Transcription</keyword>
<dbReference type="InterPro" id="IPR010982">
    <property type="entry name" value="Lambda_DNA-bd_dom_sf"/>
</dbReference>
<evidence type="ECO:0000256" key="5">
    <source>
        <dbReference type="ARBA" id="ARBA00023015"/>
    </source>
</evidence>
<gene>
    <name evidence="12" type="primary">rpoN</name>
    <name evidence="12" type="ORF">IAD36_07225</name>
</gene>
<reference evidence="12" key="1">
    <citation type="submission" date="2020-10" db="EMBL/GenBank/DDBJ databases">
        <authorList>
            <person name="Gilroy R."/>
        </authorList>
    </citation>
    <scope>NUCLEOTIDE SEQUENCE</scope>
    <source>
        <strain evidence="12">ChiGjej3B3-7149</strain>
    </source>
</reference>
<evidence type="ECO:0000256" key="7">
    <source>
        <dbReference type="ARBA" id="ARBA00023125"/>
    </source>
</evidence>
<reference evidence="12" key="2">
    <citation type="journal article" date="2021" name="PeerJ">
        <title>Extensive microbial diversity within the chicken gut microbiome revealed by metagenomics and culture.</title>
        <authorList>
            <person name="Gilroy R."/>
            <person name="Ravi A."/>
            <person name="Getino M."/>
            <person name="Pursley I."/>
            <person name="Horton D.L."/>
            <person name="Alikhan N.F."/>
            <person name="Baker D."/>
            <person name="Gharbi K."/>
            <person name="Hall N."/>
            <person name="Watson M."/>
            <person name="Adriaenssens E.M."/>
            <person name="Foster-Nyarko E."/>
            <person name="Jarju S."/>
            <person name="Secka A."/>
            <person name="Antonio M."/>
            <person name="Oren A."/>
            <person name="Chaudhuri R.R."/>
            <person name="La Ragione R."/>
            <person name="Hildebrand F."/>
            <person name="Pallen M.J."/>
        </authorList>
    </citation>
    <scope>NUCLEOTIDE SEQUENCE</scope>
    <source>
        <strain evidence="12">ChiGjej3B3-7149</strain>
    </source>
</reference>
<dbReference type="InterPro" id="IPR007046">
    <property type="entry name" value="RNA_pol_sigma_54_core-bd"/>
</dbReference>
<dbReference type="AlphaFoldDB" id="A0A9D1DM11"/>
<evidence type="ECO:0000256" key="8">
    <source>
        <dbReference type="ARBA" id="ARBA00023163"/>
    </source>
</evidence>
<dbReference type="NCBIfam" id="TIGR02395">
    <property type="entry name" value="rpoN_sigma"/>
    <property type="match status" value="1"/>
</dbReference>
<keyword evidence="7" id="KW-0238">DNA-binding</keyword>
<keyword evidence="4" id="KW-0548">Nucleotidyltransferase</keyword>
<evidence type="ECO:0000259" key="11">
    <source>
        <dbReference type="Pfam" id="PF04963"/>
    </source>
</evidence>
<sequence>MKITGKTTTKQTLSPGVIQLTELIQMNCHELEQYLLEQAMENPAIDIDSLYSSSVRAELFEKVQWLNSFGRAPEPGGPDDERADAPEPAAAAPTVRSHLLQQLTLLDLEKGDEDICRYLIGCVDGHGFLNEDWAAAAERLGVPAGRVEDCARLLRGLSPPGICSAGVRECLIAQLDEDEDGDGLIKSIISGCLEELSRGHYTAIAKELSVPVSRVRRAEERIKRLCPYPSAAFDGSARNCSVVPDICIEQCGGRLRVWLPHSCTPYLKISSYCRELRSSAGDPEVLRYLDECILSASRLFANVSRSESTLLLCAEKVAELQREYFQFRSAPLVPMTLADVADETGLSVSTVSRALRGRYIQCIRGTVPARALFSRRLESEEELCSADRAKLLIRDIVDTEDKRDPVSDARLSEILSGKGVRISRRTAAKYREELGIPSSFVRRQENG</sequence>
<dbReference type="PANTHER" id="PTHR32248">
    <property type="entry name" value="RNA POLYMERASE SIGMA-54 FACTOR"/>
    <property type="match status" value="1"/>
</dbReference>
<feature type="domain" description="RNA polymerase sigma factor 54 core-binding" evidence="11">
    <location>
        <begin position="89"/>
        <end position="271"/>
    </location>
</feature>
<keyword evidence="5" id="KW-0805">Transcription regulation</keyword>
<evidence type="ECO:0000256" key="6">
    <source>
        <dbReference type="ARBA" id="ARBA00023082"/>
    </source>
</evidence>
<dbReference type="Gene3D" id="1.10.260.40">
    <property type="entry name" value="lambda repressor-like DNA-binding domains"/>
    <property type="match status" value="1"/>
</dbReference>
<dbReference type="InterPro" id="IPR000394">
    <property type="entry name" value="RNA_pol_sigma_54"/>
</dbReference>
<keyword evidence="6" id="KW-0731">Sigma factor</keyword>
<evidence type="ECO:0000313" key="12">
    <source>
        <dbReference type="EMBL" id="HIR55364.1"/>
    </source>
</evidence>
<dbReference type="PROSITE" id="PS00717">
    <property type="entry name" value="SIGMA54_1"/>
    <property type="match status" value="1"/>
</dbReference>
<organism evidence="12 13">
    <name type="scientific">Candidatus Scatomorpha intestinigallinarum</name>
    <dbReference type="NCBI Taxonomy" id="2840923"/>
    <lineage>
        <taxon>Bacteria</taxon>
        <taxon>Bacillati</taxon>
        <taxon>Bacillota</taxon>
        <taxon>Clostridia</taxon>
        <taxon>Eubacteriales</taxon>
        <taxon>Candidatus Scatomorpha</taxon>
    </lineage>
</organism>
<comment type="similarity">
    <text evidence="1">Belongs to the sigma-54 factor family.</text>
</comment>
<proteinExistence type="inferred from homology"/>
<dbReference type="EMBL" id="DVHH01000172">
    <property type="protein sequence ID" value="HIR55364.1"/>
    <property type="molecule type" value="Genomic_DNA"/>
</dbReference>
<evidence type="ECO:0000256" key="9">
    <source>
        <dbReference type="SAM" id="MobiDB-lite"/>
    </source>
</evidence>
<comment type="caution">
    <text evidence="12">The sequence shown here is derived from an EMBL/GenBank/DDBJ whole genome shotgun (WGS) entry which is preliminary data.</text>
</comment>
<evidence type="ECO:0000313" key="13">
    <source>
        <dbReference type="Proteomes" id="UP000824238"/>
    </source>
</evidence>
<dbReference type="PROSITE" id="PS50044">
    <property type="entry name" value="SIGMA54_3"/>
    <property type="match status" value="1"/>
</dbReference>
<keyword evidence="2" id="KW-0240">DNA-directed RNA polymerase</keyword>
<feature type="domain" description="RNA polymerase sigma factor 54 DNA-binding" evidence="10">
    <location>
        <begin position="288"/>
        <end position="444"/>
    </location>
</feature>
<evidence type="ECO:0000256" key="1">
    <source>
        <dbReference type="ARBA" id="ARBA00008798"/>
    </source>
</evidence>
<dbReference type="GO" id="GO:0003677">
    <property type="term" value="F:DNA binding"/>
    <property type="evidence" value="ECO:0007669"/>
    <property type="project" value="UniProtKB-KW"/>
</dbReference>
<dbReference type="GO" id="GO:0016779">
    <property type="term" value="F:nucleotidyltransferase activity"/>
    <property type="evidence" value="ECO:0007669"/>
    <property type="project" value="UniProtKB-KW"/>
</dbReference>
<dbReference type="Gene3D" id="1.10.10.1330">
    <property type="entry name" value="RNA polymerase sigma-54 factor, core-binding domain"/>
    <property type="match status" value="1"/>
</dbReference>
<feature type="region of interest" description="Disordered" evidence="9">
    <location>
        <begin position="70"/>
        <end position="93"/>
    </location>
</feature>
<dbReference type="Pfam" id="PF00309">
    <property type="entry name" value="Sigma54_AID"/>
    <property type="match status" value="1"/>
</dbReference>
<dbReference type="Gene3D" id="1.10.10.60">
    <property type="entry name" value="Homeodomain-like"/>
    <property type="match status" value="1"/>
</dbReference>
<dbReference type="GO" id="GO:0000428">
    <property type="term" value="C:DNA-directed RNA polymerase complex"/>
    <property type="evidence" value="ECO:0007669"/>
    <property type="project" value="UniProtKB-KW"/>
</dbReference>
<evidence type="ECO:0000256" key="2">
    <source>
        <dbReference type="ARBA" id="ARBA00022478"/>
    </source>
</evidence>
<protein>
    <submittedName>
        <fullName evidence="12">RNA polymerase factor sigma-54</fullName>
    </submittedName>
</protein>
<evidence type="ECO:0000256" key="4">
    <source>
        <dbReference type="ARBA" id="ARBA00022695"/>
    </source>
</evidence>
<dbReference type="InterPro" id="IPR007634">
    <property type="entry name" value="RNA_pol_sigma_54_DNA-bd"/>
</dbReference>
<dbReference type="Proteomes" id="UP000824238">
    <property type="component" value="Unassembled WGS sequence"/>
</dbReference>
<dbReference type="GO" id="GO:0016987">
    <property type="term" value="F:sigma factor activity"/>
    <property type="evidence" value="ECO:0007669"/>
    <property type="project" value="UniProtKB-KW"/>
</dbReference>
<dbReference type="PIRSF" id="PIRSF000774">
    <property type="entry name" value="RpoN"/>
    <property type="match status" value="1"/>
</dbReference>
<dbReference type="PANTHER" id="PTHR32248:SF4">
    <property type="entry name" value="RNA POLYMERASE SIGMA-54 FACTOR"/>
    <property type="match status" value="1"/>
</dbReference>
<dbReference type="InterPro" id="IPR038709">
    <property type="entry name" value="RpoN_core-bd_sf"/>
</dbReference>